<dbReference type="STRING" id="226910.UCMB321_3471"/>
<organism evidence="1 2">
    <name type="scientific">Pseudomonas batumici</name>
    <dbReference type="NCBI Taxonomy" id="226910"/>
    <lineage>
        <taxon>Bacteria</taxon>
        <taxon>Pseudomonadati</taxon>
        <taxon>Pseudomonadota</taxon>
        <taxon>Gammaproteobacteria</taxon>
        <taxon>Pseudomonadales</taxon>
        <taxon>Pseudomonadaceae</taxon>
        <taxon>Pseudomonas</taxon>
    </lineage>
</organism>
<protein>
    <submittedName>
        <fullName evidence="1">Uncharacterized protein</fullName>
    </submittedName>
</protein>
<evidence type="ECO:0000313" key="1">
    <source>
        <dbReference type="EMBL" id="KIH82694.1"/>
    </source>
</evidence>
<dbReference type="EMBL" id="JXDG01000045">
    <property type="protein sequence ID" value="KIH82694.1"/>
    <property type="molecule type" value="Genomic_DNA"/>
</dbReference>
<proteinExistence type="predicted"/>
<evidence type="ECO:0000313" key="2">
    <source>
        <dbReference type="Proteomes" id="UP000031535"/>
    </source>
</evidence>
<gene>
    <name evidence="1" type="ORF">UCMB321_3471</name>
</gene>
<keyword evidence="2" id="KW-1185">Reference proteome</keyword>
<accession>A0A0C2EA23</accession>
<dbReference type="PATRIC" id="fig|226910.6.peg.3463"/>
<reference evidence="1 2" key="1">
    <citation type="submission" date="2015-01" db="EMBL/GenBank/DDBJ databases">
        <title>Complete genome of Pseudomonas batumici UCM B-321 producer of the batumin antibiotic with strong antistaphilococcal and potential anticancer activity.</title>
        <authorList>
            <person name="Klochko V.V."/>
            <person name="Zelena L.B."/>
            <person name="Elena K.A."/>
            <person name="Reva O.N."/>
        </authorList>
    </citation>
    <scope>NUCLEOTIDE SEQUENCE [LARGE SCALE GENOMIC DNA]</scope>
    <source>
        <strain evidence="1 2">UCM B-321</strain>
    </source>
</reference>
<dbReference type="AlphaFoldDB" id="A0A0C2EA23"/>
<comment type="caution">
    <text evidence="1">The sequence shown here is derived from an EMBL/GenBank/DDBJ whole genome shotgun (WGS) entry which is preliminary data.</text>
</comment>
<name>A0A0C2EA23_9PSED</name>
<sequence>MIVVSNARSVTGNACAQPWKELAQTFASPNYANLARICQRSVTA</sequence>
<dbReference type="Proteomes" id="UP000031535">
    <property type="component" value="Unassembled WGS sequence"/>
</dbReference>